<protein>
    <submittedName>
        <fullName evidence="1">Uncharacterized protein</fullName>
    </submittedName>
</protein>
<name>E7N1P9_9FIRM</name>
<proteinExistence type="predicted"/>
<comment type="caution">
    <text evidence="1">The sequence shown here is derived from an EMBL/GenBank/DDBJ whole genome shotgun (WGS) entry which is preliminary data.</text>
</comment>
<gene>
    <name evidence="1" type="ORF">HMPREF9555_00883</name>
</gene>
<sequence>MKRQRREESIVSVLFAAAFFHNVFGGMCRLRRGGKGSQI</sequence>
<evidence type="ECO:0000313" key="2">
    <source>
        <dbReference type="Proteomes" id="UP000004633"/>
    </source>
</evidence>
<accession>E7N1P9</accession>
<dbReference type="HOGENOM" id="CLU_3316788_0_0_9"/>
<dbReference type="STRING" id="749551.HMPREF9555_00883"/>
<dbReference type="AlphaFoldDB" id="E7N1P9"/>
<organism evidence="1 2">
    <name type="scientific">Selenomonas artemidis F0399</name>
    <dbReference type="NCBI Taxonomy" id="749551"/>
    <lineage>
        <taxon>Bacteria</taxon>
        <taxon>Bacillati</taxon>
        <taxon>Bacillota</taxon>
        <taxon>Negativicutes</taxon>
        <taxon>Selenomonadales</taxon>
        <taxon>Selenomonadaceae</taxon>
        <taxon>Selenomonas</taxon>
    </lineage>
</organism>
<keyword evidence="2" id="KW-1185">Reference proteome</keyword>
<reference evidence="1 2" key="1">
    <citation type="submission" date="2010-08" db="EMBL/GenBank/DDBJ databases">
        <authorList>
            <person name="Weinstock G."/>
            <person name="Sodergren E."/>
            <person name="Clifton S."/>
            <person name="Fulton L."/>
            <person name="Fulton B."/>
            <person name="Courtney L."/>
            <person name="Fronick C."/>
            <person name="Harrison M."/>
            <person name="Strong C."/>
            <person name="Farmer C."/>
            <person name="Delahaunty K."/>
            <person name="Markovic C."/>
            <person name="Hall O."/>
            <person name="Minx P."/>
            <person name="Tomlinson C."/>
            <person name="Mitreva M."/>
            <person name="Hou S."/>
            <person name="Chen J."/>
            <person name="Wollam A."/>
            <person name="Pepin K.H."/>
            <person name="Johnson M."/>
            <person name="Bhonagiri V."/>
            <person name="Zhang X."/>
            <person name="Suruliraj S."/>
            <person name="Warren W."/>
            <person name="Chinwalla A."/>
            <person name="Mardis E.R."/>
            <person name="Wilson R.K."/>
        </authorList>
    </citation>
    <scope>NUCLEOTIDE SEQUENCE [LARGE SCALE GENOMIC DNA]</scope>
    <source>
        <strain evidence="1 2">F0399</strain>
    </source>
</reference>
<dbReference type="EMBL" id="AECV01000015">
    <property type="protein sequence ID" value="EFW29877.1"/>
    <property type="molecule type" value="Genomic_DNA"/>
</dbReference>
<evidence type="ECO:0000313" key="1">
    <source>
        <dbReference type="EMBL" id="EFW29877.1"/>
    </source>
</evidence>
<dbReference type="Proteomes" id="UP000004633">
    <property type="component" value="Unassembled WGS sequence"/>
</dbReference>